<keyword evidence="5" id="KW-0812">Transmembrane</keyword>
<keyword evidence="5" id="KW-1133">Transmembrane helix</keyword>
<dbReference type="AlphaFoldDB" id="A0AA87UCR2"/>
<evidence type="ECO:0000256" key="2">
    <source>
        <dbReference type="ARBA" id="ARBA00023136"/>
    </source>
</evidence>
<dbReference type="InterPro" id="IPR006665">
    <property type="entry name" value="OmpA-like"/>
</dbReference>
<keyword evidence="2 4" id="KW-0472">Membrane</keyword>
<protein>
    <recommendedName>
        <fullName evidence="6">OmpA-like domain-containing protein</fullName>
    </recommendedName>
</protein>
<dbReference type="PANTHER" id="PTHR30329">
    <property type="entry name" value="STATOR ELEMENT OF FLAGELLAR MOTOR COMPLEX"/>
    <property type="match status" value="1"/>
</dbReference>
<dbReference type="InterPro" id="IPR050330">
    <property type="entry name" value="Bact_OuterMem_StrucFunc"/>
</dbReference>
<dbReference type="InterPro" id="IPR007055">
    <property type="entry name" value="BON_dom"/>
</dbReference>
<evidence type="ECO:0000313" key="8">
    <source>
        <dbReference type="Proteomes" id="UP000026941"/>
    </source>
</evidence>
<dbReference type="CDD" id="cd07185">
    <property type="entry name" value="OmpA_C-like"/>
    <property type="match status" value="1"/>
</dbReference>
<dbReference type="PROSITE" id="PS51123">
    <property type="entry name" value="OMPA_2"/>
    <property type="match status" value="1"/>
</dbReference>
<evidence type="ECO:0000256" key="5">
    <source>
        <dbReference type="SAM" id="Phobius"/>
    </source>
</evidence>
<name>A0AA87UCR2_RHIRH</name>
<dbReference type="Pfam" id="PF00691">
    <property type="entry name" value="OmpA"/>
    <property type="match status" value="1"/>
</dbReference>
<dbReference type="Proteomes" id="UP000026941">
    <property type="component" value="Unassembled WGS sequence"/>
</dbReference>
<dbReference type="SUPFAM" id="SSF103088">
    <property type="entry name" value="OmpA-like"/>
    <property type="match status" value="1"/>
</dbReference>
<evidence type="ECO:0000313" key="7">
    <source>
        <dbReference type="EMBL" id="GAJ96658.1"/>
    </source>
</evidence>
<dbReference type="RefSeq" id="WP_042476911.1">
    <property type="nucleotide sequence ID" value="NZ_BAYX01000024.1"/>
</dbReference>
<organism evidence="7 8">
    <name type="scientific">Rhizobium rhizogenes NBRC 13257</name>
    <dbReference type="NCBI Taxonomy" id="1220581"/>
    <lineage>
        <taxon>Bacteria</taxon>
        <taxon>Pseudomonadati</taxon>
        <taxon>Pseudomonadota</taxon>
        <taxon>Alphaproteobacteria</taxon>
        <taxon>Hyphomicrobiales</taxon>
        <taxon>Rhizobiaceae</taxon>
        <taxon>Rhizobium/Agrobacterium group</taxon>
        <taxon>Rhizobium</taxon>
    </lineage>
</organism>
<dbReference type="Gene3D" id="3.30.1330.60">
    <property type="entry name" value="OmpA-like domain"/>
    <property type="match status" value="1"/>
</dbReference>
<sequence>MSQPSKWWWGLIPLAILWILATIFTGQSINSDLGSRSTSALGTSVQNPAFSVSGRDVSVSGTVFSPAEASQIAGTVDQVWGVRKVLIDAKEPDVAKPFNWGITHEGSGVVLTGNVPNPTTRDKIVSAAKTAFSGAEVKDEMQYASGAPDAYDGGVQFGLAQLARLAKGSVSLSDTGLAISGTAATSDAYDAITAALKTLPQGLTLAKSDITAPAPVAAAPTPAATSTTTAAATAVTTAASAVAPALAPSSFSFDALREAGKLTLSGNYPDDDAHGKIIDAAKNLFSSDEISDELKAAPGAPNGFATAALGGLNALSRLAKGSFSLSGTDAKLSGEALYNGAVKSIQDSFAAAIPEGFKATPAEIAVSAPAAAVDAPNCQSLLNTILTKSKINFDTGKARISPASSGVLDTIVATIGRCPGNAVEVSGHTDSSGDEAANVALSEQRAKAVVTYLTDAGVPASRLTAVGLGSSRPVASNDTDEGKALNRRIEFSVK</sequence>
<dbReference type="Gene3D" id="3.40.1520.20">
    <property type="match status" value="2"/>
</dbReference>
<dbReference type="PRINTS" id="PR01023">
    <property type="entry name" value="NAFLGMOTY"/>
</dbReference>
<feature type="transmembrane region" description="Helical" evidence="5">
    <location>
        <begin position="7"/>
        <end position="26"/>
    </location>
</feature>
<keyword evidence="3" id="KW-0998">Cell outer membrane</keyword>
<dbReference type="PANTHER" id="PTHR30329:SF21">
    <property type="entry name" value="LIPOPROTEIN YIAD-RELATED"/>
    <property type="match status" value="1"/>
</dbReference>
<dbReference type="Pfam" id="PF04972">
    <property type="entry name" value="BON"/>
    <property type="match status" value="2"/>
</dbReference>
<evidence type="ECO:0000256" key="1">
    <source>
        <dbReference type="ARBA" id="ARBA00004442"/>
    </source>
</evidence>
<dbReference type="EMBL" id="BAYX01000024">
    <property type="protein sequence ID" value="GAJ96658.1"/>
    <property type="molecule type" value="Genomic_DNA"/>
</dbReference>
<comment type="subcellular location">
    <subcellularLocation>
        <location evidence="1">Cell outer membrane</location>
    </subcellularLocation>
</comment>
<reference evidence="7 8" key="1">
    <citation type="submission" date="2014-05" db="EMBL/GenBank/DDBJ databases">
        <title>Whole genome shotgun sequence of Rhizobium rhizogenes NBRC 13257.</title>
        <authorList>
            <person name="Katano-Makiyama Y."/>
            <person name="Hosoyama A."/>
            <person name="Hashimoto M."/>
            <person name="Hosoyama Y."/>
            <person name="Noguchi M."/>
            <person name="Tsuchikane K."/>
            <person name="Kimura A."/>
            <person name="Ohji S."/>
            <person name="Ichikawa N."/>
            <person name="Yamazoe A."/>
            <person name="Fujita N."/>
        </authorList>
    </citation>
    <scope>NUCLEOTIDE SEQUENCE [LARGE SCALE GENOMIC DNA]</scope>
    <source>
        <strain evidence="7 8">NBRC 13257</strain>
    </source>
</reference>
<gene>
    <name evidence="7" type="ORF">RRH01S_24_00510</name>
</gene>
<evidence type="ECO:0000259" key="6">
    <source>
        <dbReference type="PROSITE" id="PS51123"/>
    </source>
</evidence>
<accession>A0AA87UCR2</accession>
<dbReference type="InterPro" id="IPR036737">
    <property type="entry name" value="OmpA-like_sf"/>
</dbReference>
<dbReference type="InterPro" id="IPR006664">
    <property type="entry name" value="OMP_bac"/>
</dbReference>
<dbReference type="GO" id="GO:0009279">
    <property type="term" value="C:cell outer membrane"/>
    <property type="evidence" value="ECO:0007669"/>
    <property type="project" value="UniProtKB-SubCell"/>
</dbReference>
<proteinExistence type="predicted"/>
<dbReference type="PRINTS" id="PR01021">
    <property type="entry name" value="OMPADOMAIN"/>
</dbReference>
<evidence type="ECO:0000256" key="4">
    <source>
        <dbReference type="PROSITE-ProRule" id="PRU00473"/>
    </source>
</evidence>
<evidence type="ECO:0000256" key="3">
    <source>
        <dbReference type="ARBA" id="ARBA00023237"/>
    </source>
</evidence>
<comment type="caution">
    <text evidence="7">The sequence shown here is derived from an EMBL/GenBank/DDBJ whole genome shotgun (WGS) entry which is preliminary data.</text>
</comment>
<feature type="domain" description="OmpA-like" evidence="6">
    <location>
        <begin position="380"/>
        <end position="494"/>
    </location>
</feature>